<keyword evidence="3" id="KW-1185">Reference proteome</keyword>
<reference evidence="2 3" key="1">
    <citation type="journal article" date="2014" name="Genome Announc.">
        <title>Draft genome sequences of eight enterohepatic helicobacter species isolated from both laboratory and wild rodents.</title>
        <authorList>
            <person name="Sheh A."/>
            <person name="Shen Z."/>
            <person name="Fox J.G."/>
        </authorList>
    </citation>
    <scope>NUCLEOTIDE SEQUENCE [LARGE SCALE GENOMIC DNA]</scope>
    <source>
        <strain evidence="2 3">MIT 97-6194</strain>
    </source>
</reference>
<dbReference type="OrthoDB" id="10010423at2"/>
<evidence type="ECO:0000313" key="1">
    <source>
        <dbReference type="EMBL" id="MWV70010.1"/>
    </source>
</evidence>
<dbReference type="RefSeq" id="WP_034573517.1">
    <property type="nucleotide sequence ID" value="NZ_JRMP02000018.1"/>
</dbReference>
<accession>A0A347VNR2</accession>
<proteinExistence type="predicted"/>
<dbReference type="AlphaFoldDB" id="A0A347VNR2"/>
<gene>
    <name evidence="1" type="ORF">DCO61_08365</name>
    <name evidence="2" type="ORF">LS64_009820</name>
</gene>
<sequence>MSNELAVIDTIESMNFNVNIDSSKRTIHVWDNTNKDSKKKDYELLTNKVIKSLDFFLFQICKLDSVDNDRKESLKDFFNVVEMCITEAEARIILRNLDCDKNLLYYLCATKHILECILDAEFFELTGGYKYPQDILEFGREVYVISKKDK</sequence>
<reference evidence="2" key="3">
    <citation type="submission" date="2018-04" db="EMBL/GenBank/DDBJ databases">
        <authorList>
            <person name="Sheh A."/>
            <person name="Shen Z."/>
            <person name="Mannion A.J."/>
            <person name="Fox J.G."/>
        </authorList>
    </citation>
    <scope>NUCLEOTIDE SEQUENCE</scope>
    <source>
        <strain evidence="2">MIT 97-6194</strain>
    </source>
</reference>
<name>A0A347VNR2_9HELI</name>
<evidence type="ECO:0000313" key="2">
    <source>
        <dbReference type="EMBL" id="TLD92711.1"/>
    </source>
</evidence>
<dbReference type="EMBL" id="QBIU01000001">
    <property type="protein sequence ID" value="MWV70010.1"/>
    <property type="molecule type" value="Genomic_DNA"/>
</dbReference>
<evidence type="ECO:0000313" key="4">
    <source>
        <dbReference type="Proteomes" id="UP000477070"/>
    </source>
</evidence>
<dbReference type="Proteomes" id="UP000477070">
    <property type="component" value="Unassembled WGS sequence"/>
</dbReference>
<dbReference type="Proteomes" id="UP000029714">
    <property type="component" value="Unassembled WGS sequence"/>
</dbReference>
<dbReference type="STRING" id="1548018.LS64_12565"/>
<evidence type="ECO:0000313" key="3">
    <source>
        <dbReference type="Proteomes" id="UP000029714"/>
    </source>
</evidence>
<organism evidence="2 3">
    <name type="scientific">Helicobacter saguini</name>
    <dbReference type="NCBI Taxonomy" id="1548018"/>
    <lineage>
        <taxon>Bacteria</taxon>
        <taxon>Pseudomonadati</taxon>
        <taxon>Campylobacterota</taxon>
        <taxon>Epsilonproteobacteria</taxon>
        <taxon>Campylobacterales</taxon>
        <taxon>Helicobacteraceae</taxon>
        <taxon>Helicobacter</taxon>
    </lineage>
</organism>
<reference evidence="2 3" key="2">
    <citation type="journal article" date="2016" name="Infect. Immun.">
        <title>Helicobacter saguini, a Novel Helicobacter Isolated from Cotton-Top Tamarins with Ulcerative Colitis, Has Proinflammatory Properties and Induces Typhlocolitis and Dysplasia in Gnotobiotic IL-10-/- Mice.</title>
        <authorList>
            <person name="Shen Z."/>
            <person name="Mannion A."/>
            <person name="Whary M.T."/>
            <person name="Muthupalani S."/>
            <person name="Sheh A."/>
            <person name="Feng Y."/>
            <person name="Gong G."/>
            <person name="Vandamme P."/>
            <person name="Holcombe H.R."/>
            <person name="Paster B.J."/>
            <person name="Fox J.G."/>
        </authorList>
    </citation>
    <scope>NUCLEOTIDE SEQUENCE [LARGE SCALE GENOMIC DNA]</scope>
    <source>
        <strain evidence="2 3">MIT 97-6194</strain>
    </source>
</reference>
<dbReference type="EMBL" id="JRMP02000018">
    <property type="protein sequence ID" value="TLD92711.1"/>
    <property type="molecule type" value="Genomic_DNA"/>
</dbReference>
<reference evidence="1 4" key="4">
    <citation type="submission" date="2019-12" db="EMBL/GenBank/DDBJ databases">
        <title>Multi-Generational Helicobacter saguini Isolates.</title>
        <authorList>
            <person name="Mannion A."/>
            <person name="Shen Z."/>
            <person name="Fox J.G."/>
        </authorList>
    </citation>
    <scope>NUCLEOTIDE SEQUENCE [LARGE SCALE GENOMIC DNA]</scope>
    <source>
        <strain evidence="1">16-048</strain>
        <strain evidence="4">16-048 (F4)</strain>
    </source>
</reference>
<protein>
    <submittedName>
        <fullName evidence="2">Uncharacterized protein</fullName>
    </submittedName>
</protein>
<comment type="caution">
    <text evidence="2">The sequence shown here is derived from an EMBL/GenBank/DDBJ whole genome shotgun (WGS) entry which is preliminary data.</text>
</comment>